<name>A0ABQ8CLG9_BRANA</name>
<comment type="caution">
    <text evidence="1">The sequence shown here is derived from an EMBL/GenBank/DDBJ whole genome shotgun (WGS) entry which is preliminary data.</text>
</comment>
<sequence length="128" mass="14969">MLQVEHRVAEVDVAVDLPDYRVDCFAVDLPDCLILIIKGLTEREYHGDPMMLRRKRRDLLGEVKKYLASITSIKESPQKDLKSLNVKKTMRAKMNIWQCNLDNQKLLHLLSSIHCCWRPVWLHCQNPS</sequence>
<dbReference type="Proteomes" id="UP000824890">
    <property type="component" value="Unassembled WGS sequence"/>
</dbReference>
<protein>
    <submittedName>
        <fullName evidence="1">Uncharacterized protein</fullName>
    </submittedName>
</protein>
<accession>A0ABQ8CLG9</accession>
<organism evidence="1 2">
    <name type="scientific">Brassica napus</name>
    <name type="common">Rape</name>
    <dbReference type="NCBI Taxonomy" id="3708"/>
    <lineage>
        <taxon>Eukaryota</taxon>
        <taxon>Viridiplantae</taxon>
        <taxon>Streptophyta</taxon>
        <taxon>Embryophyta</taxon>
        <taxon>Tracheophyta</taxon>
        <taxon>Spermatophyta</taxon>
        <taxon>Magnoliopsida</taxon>
        <taxon>eudicotyledons</taxon>
        <taxon>Gunneridae</taxon>
        <taxon>Pentapetalae</taxon>
        <taxon>rosids</taxon>
        <taxon>malvids</taxon>
        <taxon>Brassicales</taxon>
        <taxon>Brassicaceae</taxon>
        <taxon>Brassiceae</taxon>
        <taxon>Brassica</taxon>
    </lineage>
</organism>
<evidence type="ECO:0000313" key="2">
    <source>
        <dbReference type="Proteomes" id="UP000824890"/>
    </source>
</evidence>
<proteinExistence type="predicted"/>
<evidence type="ECO:0000313" key="1">
    <source>
        <dbReference type="EMBL" id="KAH0917260.1"/>
    </source>
</evidence>
<dbReference type="EMBL" id="JAGKQM010000007">
    <property type="protein sequence ID" value="KAH0917260.1"/>
    <property type="molecule type" value="Genomic_DNA"/>
</dbReference>
<gene>
    <name evidence="1" type="ORF">HID58_024920</name>
</gene>
<keyword evidence="2" id="KW-1185">Reference proteome</keyword>
<reference evidence="1 2" key="1">
    <citation type="submission" date="2021-05" db="EMBL/GenBank/DDBJ databases">
        <title>Genome Assembly of Synthetic Allotetraploid Brassica napus Reveals Homoeologous Exchanges between Subgenomes.</title>
        <authorList>
            <person name="Davis J.T."/>
        </authorList>
    </citation>
    <scope>NUCLEOTIDE SEQUENCE [LARGE SCALE GENOMIC DNA]</scope>
    <source>
        <strain evidence="2">cv. Da-Ae</strain>
        <tissue evidence="1">Seedling</tissue>
    </source>
</reference>